<feature type="region of interest" description="Disordered" evidence="1">
    <location>
        <begin position="9"/>
        <end position="57"/>
    </location>
</feature>
<sequence>MVRLWRMFHHSAPQGPPARPQQRPPAPASLTPAPSMPPPRPAKPAPPTTYRPAPTSPKQRGAYSAYLLGILLLLVGGVFVVDATLEDEPKSLTVAEGMEGSILTYSEWPLRFASLEECHDSPGLGRPGVMQLDCDGESYGVTGLSGVDVKGGEEPISQAVNRAVRALVFQDGVELQSIDVQKSISGESRELLKKMQVKQLRVTDIYKLGKKQFMAVAFVRDPDAGSPEAGGKAGDGSNDGTGGEPNGGLEHSLEPDGAAPIVVVQMPVKSASLEKQLEQIDELVRGISLDDNAESAGESNV</sequence>
<evidence type="ECO:0000256" key="2">
    <source>
        <dbReference type="SAM" id="Phobius"/>
    </source>
</evidence>
<dbReference type="EMBL" id="CR931997">
    <property type="protein sequence ID" value="CAI36232.1"/>
    <property type="molecule type" value="Genomic_DNA"/>
</dbReference>
<dbReference type="STRING" id="306537.jk0082"/>
<organism evidence="3 4">
    <name type="scientific">Corynebacterium jeikeium (strain K411)</name>
    <dbReference type="NCBI Taxonomy" id="306537"/>
    <lineage>
        <taxon>Bacteria</taxon>
        <taxon>Bacillati</taxon>
        <taxon>Actinomycetota</taxon>
        <taxon>Actinomycetes</taxon>
        <taxon>Mycobacteriales</taxon>
        <taxon>Corynebacteriaceae</taxon>
        <taxon>Corynebacterium</taxon>
    </lineage>
</organism>
<feature type="region of interest" description="Disordered" evidence="1">
    <location>
        <begin position="224"/>
        <end position="256"/>
    </location>
</feature>
<dbReference type="AlphaFoldDB" id="Q4JY75"/>
<evidence type="ECO:0000256" key="1">
    <source>
        <dbReference type="SAM" id="MobiDB-lite"/>
    </source>
</evidence>
<keyword evidence="4" id="KW-1185">Reference proteome</keyword>
<evidence type="ECO:0000313" key="4">
    <source>
        <dbReference type="Proteomes" id="UP000000545"/>
    </source>
</evidence>
<gene>
    <name evidence="3" type="ordered locus">jk0082</name>
</gene>
<evidence type="ECO:0000313" key="3">
    <source>
        <dbReference type="EMBL" id="CAI36232.1"/>
    </source>
</evidence>
<feature type="transmembrane region" description="Helical" evidence="2">
    <location>
        <begin position="61"/>
        <end position="81"/>
    </location>
</feature>
<reference evidence="3 4" key="1">
    <citation type="journal article" date="2005" name="J. Bacteriol.">
        <title>Complete genome sequence and analysis of the multiresistant nosocomial pathogen Corynebacterium jeikeium K411, a lipid-requiring bacterium of the human skin flora.</title>
        <authorList>
            <person name="Tauch A."/>
            <person name="Kaiser O."/>
            <person name="Hain T."/>
            <person name="Goesmann A."/>
            <person name="Weisshaar B."/>
            <person name="Albersmeier A."/>
            <person name="Bekel T."/>
            <person name="Bischoff N."/>
            <person name="Brune I."/>
            <person name="Chakraborty T."/>
            <person name="Kalinowski J."/>
            <person name="Meyer F."/>
            <person name="Rupp O."/>
            <person name="Schneiker S."/>
            <person name="Viehoever P."/>
            <person name="Puehler A."/>
        </authorList>
    </citation>
    <scope>NUCLEOTIDE SEQUENCE [LARGE SCALE GENOMIC DNA]</scope>
    <source>
        <strain evidence="3 4">K411</strain>
    </source>
</reference>
<protein>
    <submittedName>
        <fullName evidence="3">Uncharacterized protein</fullName>
    </submittedName>
</protein>
<accession>Q4JY75</accession>
<proteinExistence type="predicted"/>
<dbReference type="HOGENOM" id="CLU_080369_0_0_11"/>
<feature type="compositionally biased region" description="Pro residues" evidence="1">
    <location>
        <begin position="34"/>
        <end position="49"/>
    </location>
</feature>
<dbReference type="Proteomes" id="UP000000545">
    <property type="component" value="Chromosome"/>
</dbReference>
<dbReference type="KEGG" id="cjk:jk0082"/>
<keyword evidence="2" id="KW-0472">Membrane</keyword>
<keyword evidence="2" id="KW-0812">Transmembrane</keyword>
<dbReference type="PATRIC" id="fig|306537.10.peg.93"/>
<feature type="compositionally biased region" description="Pro residues" evidence="1">
    <location>
        <begin position="14"/>
        <end position="27"/>
    </location>
</feature>
<keyword evidence="2" id="KW-1133">Transmembrane helix</keyword>
<feature type="compositionally biased region" description="Gly residues" evidence="1">
    <location>
        <begin position="231"/>
        <end position="246"/>
    </location>
</feature>
<name>Q4JY75_CORJK</name>